<dbReference type="InterPro" id="IPR029062">
    <property type="entry name" value="Class_I_gatase-like"/>
</dbReference>
<evidence type="ECO:0000313" key="2">
    <source>
        <dbReference type="EMBL" id="KAB2807850.1"/>
    </source>
</evidence>
<proteinExistence type="predicted"/>
<evidence type="ECO:0000259" key="1">
    <source>
        <dbReference type="Pfam" id="PF20254"/>
    </source>
</evidence>
<dbReference type="InterPro" id="IPR046540">
    <property type="entry name" value="DMFA2_C"/>
</dbReference>
<accession>A0A7J5DSC9</accession>
<dbReference type="SUPFAM" id="SSF49899">
    <property type="entry name" value="Concanavalin A-like lectins/glucanases"/>
    <property type="match status" value="1"/>
</dbReference>
<dbReference type="RefSeq" id="WP_151582331.1">
    <property type="nucleotide sequence ID" value="NZ_WBVM01000004.1"/>
</dbReference>
<dbReference type="Proteomes" id="UP000449906">
    <property type="component" value="Unassembled WGS sequence"/>
</dbReference>
<dbReference type="EMBL" id="WBVM01000004">
    <property type="protein sequence ID" value="KAB2807850.1"/>
    <property type="molecule type" value="Genomic_DNA"/>
</dbReference>
<dbReference type="SUPFAM" id="SSF52317">
    <property type="entry name" value="Class I glutamine amidotransferase-like"/>
    <property type="match status" value="1"/>
</dbReference>
<sequence>MPALPVRAYTDALSYERGRTLRLHVDATGPVDVRLIRMRSSDAADTALDSDVDWAAAGSYGAVPQETCVGSFLLGELAPSAADSTATLSLGAFVWSADHAAAPVQALVSLAEGPTLELREGCPTVVDANGTVLAAGPRMADHVWHLVVASLEPAAVRLTVTPVDRVRGRTEDIVVPGSFGPFSVRGPVTVGARGGHDVVLGEQGARGRALDGFNGKLEDPFVCTAALGAAEAASIVSGDVELSDLDLAASWDLSFRHGEDPSLAAAVAARQPHGVLVNGPARGVTGRRFTGRALDFGDAPGEYAAVHFHSTDLTDAGWGCVLEASLPEQLESGVYGVVVANDEGSDIVPITVVPRADDPRNRVLVVLPTFTYLAYANESLFNGLDPSAMTDQEVVVETADEAHVGDASFGLSMYDTHPDGSGVMLSSARRQIVNMRRGYRMWLVDAGRSFSSDMYLVEWLTRRGIGFDVITDLEVHERGADYLAPYAAVISGSHPEYTSEEMLDALVEYRDAGGGLLYLGGNGWYWVTGVLSTAPLVAEIRRGHAGIRCWESYPGELTLMSTGLPGGLWRHRGRAPQILSGVGFAAQGWGRSEPYYRAEAAADDQWSWVFEGVEEDPIGAYGAVMGGAAGDEIDRADVSLGTPEHAVVLASSRGHSNFYQRVLEEIGMNLPDHGGGEQDPEVHADIVYFRTPDGGEVFSTGSIAWSGALLENGTENGVSRMTENVVRRFVARRTS</sequence>
<organism evidence="2 3">
    <name type="scientific">Nocardioides simplex</name>
    <name type="common">Arthrobacter simplex</name>
    <dbReference type="NCBI Taxonomy" id="2045"/>
    <lineage>
        <taxon>Bacteria</taxon>
        <taxon>Bacillati</taxon>
        <taxon>Actinomycetota</taxon>
        <taxon>Actinomycetes</taxon>
        <taxon>Propionibacteriales</taxon>
        <taxon>Nocardioidaceae</taxon>
        <taxon>Pimelobacter</taxon>
    </lineage>
</organism>
<gene>
    <name evidence="2" type="ORF">F9L07_24490</name>
</gene>
<comment type="caution">
    <text evidence="2">The sequence shown here is derived from an EMBL/GenBank/DDBJ whole genome shotgun (WGS) entry which is preliminary data.</text>
</comment>
<dbReference type="Pfam" id="PF20254">
    <property type="entry name" value="DMFA2_C"/>
    <property type="match status" value="1"/>
</dbReference>
<feature type="domain" description="N,N-dimethylformamidase beta subunit-like C-terminal" evidence="1">
    <location>
        <begin position="297"/>
        <end position="712"/>
    </location>
</feature>
<name>A0A7J5DSC9_NOCSI</name>
<dbReference type="InterPro" id="IPR013320">
    <property type="entry name" value="ConA-like_dom_sf"/>
</dbReference>
<protein>
    <recommendedName>
        <fullName evidence="1">N,N-dimethylformamidase beta subunit-like C-terminal domain-containing protein</fullName>
    </recommendedName>
</protein>
<reference evidence="2 3" key="1">
    <citation type="submission" date="2019-09" db="EMBL/GenBank/DDBJ databases">
        <title>Pimelobacter sp. isolated from Paulinella.</title>
        <authorList>
            <person name="Jeong S.E."/>
        </authorList>
    </citation>
    <scope>NUCLEOTIDE SEQUENCE [LARGE SCALE GENOMIC DNA]</scope>
    <source>
        <strain evidence="2 3">Pch-N</strain>
    </source>
</reference>
<evidence type="ECO:0000313" key="3">
    <source>
        <dbReference type="Proteomes" id="UP000449906"/>
    </source>
</evidence>
<dbReference type="AlphaFoldDB" id="A0A7J5DSC9"/>